<feature type="non-terminal residue" evidence="3">
    <location>
        <position position="2034"/>
    </location>
</feature>
<organism evidence="3">
    <name type="scientific">Hyalomma excavatum</name>
    <dbReference type="NCBI Taxonomy" id="257692"/>
    <lineage>
        <taxon>Eukaryota</taxon>
        <taxon>Metazoa</taxon>
        <taxon>Ecdysozoa</taxon>
        <taxon>Arthropoda</taxon>
        <taxon>Chelicerata</taxon>
        <taxon>Arachnida</taxon>
        <taxon>Acari</taxon>
        <taxon>Parasitiformes</taxon>
        <taxon>Ixodida</taxon>
        <taxon>Ixodoidea</taxon>
        <taxon>Ixodidae</taxon>
        <taxon>Hyalomminae</taxon>
        <taxon>Hyalomma</taxon>
    </lineage>
</organism>
<reference evidence="3" key="1">
    <citation type="journal article" date="2017" name="Ticks Tick Borne Dis.">
        <title>An insight into the sialome of Hyalomma excavatum.</title>
        <authorList>
            <person name="Ribeiro J.M."/>
            <person name="Slovak M."/>
            <person name="Francischetti I.M."/>
        </authorList>
    </citation>
    <scope>NUCLEOTIDE SEQUENCE</scope>
    <source>
        <strain evidence="3">Samish</strain>
        <tissue evidence="3">Salivary glands</tissue>
    </source>
</reference>
<feature type="compositionally biased region" description="Polar residues" evidence="1">
    <location>
        <begin position="1099"/>
        <end position="1109"/>
    </location>
</feature>
<feature type="compositionally biased region" description="Polar residues" evidence="1">
    <location>
        <begin position="1501"/>
        <end position="1516"/>
    </location>
</feature>
<feature type="region of interest" description="Disordered" evidence="1">
    <location>
        <begin position="193"/>
        <end position="226"/>
    </location>
</feature>
<feature type="compositionally biased region" description="Low complexity" evidence="1">
    <location>
        <begin position="201"/>
        <end position="212"/>
    </location>
</feature>
<feature type="signal peptide" evidence="2">
    <location>
        <begin position="1"/>
        <end position="18"/>
    </location>
</feature>
<evidence type="ECO:0000256" key="2">
    <source>
        <dbReference type="SAM" id="SignalP"/>
    </source>
</evidence>
<feature type="region of interest" description="Disordered" evidence="1">
    <location>
        <begin position="1454"/>
        <end position="1562"/>
    </location>
</feature>
<feature type="region of interest" description="Disordered" evidence="1">
    <location>
        <begin position="1847"/>
        <end position="2034"/>
    </location>
</feature>
<feature type="region of interest" description="Disordered" evidence="1">
    <location>
        <begin position="1097"/>
        <end position="1127"/>
    </location>
</feature>
<feature type="compositionally biased region" description="Low complexity" evidence="1">
    <location>
        <begin position="888"/>
        <end position="900"/>
    </location>
</feature>
<feature type="compositionally biased region" description="Polar residues" evidence="1">
    <location>
        <begin position="1022"/>
        <end position="1033"/>
    </location>
</feature>
<protein>
    <submittedName>
        <fullName evidence="3">Putative secreted mucin muc17</fullName>
    </submittedName>
</protein>
<feature type="compositionally biased region" description="Pro residues" evidence="1">
    <location>
        <begin position="1735"/>
        <end position="1744"/>
    </location>
</feature>
<feature type="region of interest" description="Disordered" evidence="1">
    <location>
        <begin position="1022"/>
        <end position="1048"/>
    </location>
</feature>
<feature type="compositionally biased region" description="Polar residues" evidence="1">
    <location>
        <begin position="1705"/>
        <end position="1733"/>
    </location>
</feature>
<feature type="region of interest" description="Disordered" evidence="1">
    <location>
        <begin position="868"/>
        <end position="902"/>
    </location>
</feature>
<feature type="chain" id="PRO_5007284035" evidence="2">
    <location>
        <begin position="19"/>
        <end position="2034"/>
    </location>
</feature>
<feature type="region of interest" description="Disordered" evidence="1">
    <location>
        <begin position="1226"/>
        <end position="1246"/>
    </location>
</feature>
<feature type="compositionally biased region" description="Polar residues" evidence="1">
    <location>
        <begin position="95"/>
        <end position="114"/>
    </location>
</feature>
<evidence type="ECO:0000256" key="1">
    <source>
        <dbReference type="SAM" id="MobiDB-lite"/>
    </source>
</evidence>
<evidence type="ECO:0000313" key="3">
    <source>
        <dbReference type="EMBL" id="JAP67421.1"/>
    </source>
</evidence>
<sequence length="2034" mass="223026">MAITATFLFAFLSALLLARSVYSPENRRHYDSSEHPSFLRHQVLSPSSKRALPGLESGDSGTRNEKQPKTVLRKRLLDSGTGQPNPRTVRPPLRNESSTDNTNITTNQTRNPGKSATGDPVGSSSTTTAPNLDGESSLSKAVSLDQNRPVTAAIPPVLPKREIGGSKKIIQRNNFTQKHGKQSNFSSIYKKRYTLKQPPRSTNTSSLSATTLEKTPSKQNPVTPVKRNGAAIGHQTKTVKSKALLRAEDSAEHSTRLPSVTPEYVNERDVIAEVGKGPKNIPTQSPRTISEIVVPLEELPKEKVMGYGRRYWRQPPIAKSQGVYRSRMILPSKHASQQTVEYGRIFYKSYVQLRAGAQEGSPRARKTSQQQKRASAGTGGEQKFTETLRPWQSLSRNALKSAKRGSLYYETRHGVKRVTSGFPISRNKMDDKGGREASITVGTTESQFYGKSQSMRYKTVPQSPVLARRIAPTPIPLSVWNAEQTFRNAALPSVREKQISGENFRSLVGKTTKAFEKTLRHPSPNSEELEDVMQHRAPFNPSDEAAEYSTKRQVIAHGPVRAIPLLETTAKNGNIELTHPSGFIRARTGISPKLATPSSIYTRVTAPLVPGRDSLRRNALFAPGSTKTQIETPYEPVPAQPPRMNNAIANQLYTRLPDDGTRTHQHRATSLTTTQSASFSPLKYAKVKPVLETRQNVPFTDNNYVAFTANRQEKLVSVSGPKQGKAQASDVPSFQRARQMQIHEPRALLHGAISANSLHLPVPGKPLEVARSDAYMQSTLSSAFQARRRHMISQQRPIGNAVYKAHSFLKQQRIRSLASPERGNVRAALPSMGDKGARPTYAHRTIFTRAPRRLGYGSTLQGHEIVERSTTMTQPYAVSPSERQKIDPSQPTSPTTSTSTGLRQAVERRMQNMAIRQTVSNSQILLEQPTARYTATIQNKRAVFPVERHKTTPSGRTLPLGRAQQNLKARLSYLASHSEAPEHLHAEAIPQNIQFTRRKAASSRTNTEVRALKAQPLYSGKTFSAATSGPNQQSERAFASSRRRNASEKPLLLPTTNINQGYTSRSDAAASQTGKVYGTGIQKSTFVPYRTASGLQRAVGSTGQDQTMYRKSKSQTTSRQTSSLPEKERTIPIPMQDSSLRTHSRHPRMTVTRSIYKKPAGFPDGRVWITPTRGSLPTARIEDTIPSPFRENIPTRTMPRILPLVTNRAIARHPYGFLPAQPEYGAKIPQQSSNRPTSKSSGVLKATSAVSRNTAIFQTSGVNARILTKHSRDGSTHLSREKPRYNEKPQMPQNVANGKAVKQYGASPSPEAGKLRNVTSVYTTDGNSTRILGRTYLQSEPRTLAEYGKVSARDSARNIQRTLPRAVLPIARYEKTPSVGMPRKQFVGATEKPKFTPARSSARTFPTFQDQLSKREATKSVPPPSFPTEHGHIDTEGMKGAASAVFEPTTAKQIFGSADDPMRKHLSNPKSEKVNKPSSYSTEKSNHGKKPPCVTPPPATYVSSTADNGTRTSINATARGAGTLEASPTSQKERRHRTHRNEEYIPREVPASTQNTVKQHPRIPHSIHVNNTTGNATLRTAQASTLHAPLSRQLPNNSQPTLAPENPSVGPGARGVYSYNKEQRVTKTTAAQERALSTKTRRSQRTGSIPERQSPAGAGTQSPPRTVTVPSNTYTKVTTSTYNNVTMITRNAPQAEDKTMKKQSGIRNSGQVNKRIGNTTLIRKQGSTSDTNLPPTQPNDPHPTPTLQQPSVATSGGLTRGVVSYANEGIVTKKTTVHEGIAPTGTTALNVTDSTPAKQSPEAIESKIRKVTALPSKTDSTVTRVATPSQVTKITRNVLVTKDVRAKQHSGRGHTDYVNKRTTTTRLTGKRQSILEAPPKSTQPKDSPTTAVLQKQSAGESGRIKRSVISDTNEKIVNKKTTVREGSPSKRTTGPNVAASTPMRQSPAATRSPKRTPTTLPSNIHKSVARVTTQSNVTKITRNRPATKDTRAKPHSRSGQTIHVNKRTTRTTLTGKRESVLEAPAKSTQPKDSP</sequence>
<feature type="region of interest" description="Disordered" evidence="1">
    <location>
        <begin position="1413"/>
        <end position="1435"/>
    </location>
</feature>
<feature type="compositionally biased region" description="Basic and acidic residues" evidence="1">
    <location>
        <begin position="1270"/>
        <end position="1287"/>
    </location>
</feature>
<feature type="region of interest" description="Disordered" evidence="1">
    <location>
        <begin position="1591"/>
        <end position="1675"/>
    </location>
</feature>
<feature type="compositionally biased region" description="Low complexity" evidence="1">
    <location>
        <begin position="1114"/>
        <end position="1123"/>
    </location>
</feature>
<feature type="region of interest" description="Disordered" evidence="1">
    <location>
        <begin position="1267"/>
        <end position="1296"/>
    </location>
</feature>
<name>A0A131XPD4_9ACAR</name>
<feature type="compositionally biased region" description="Polar residues" evidence="1">
    <location>
        <begin position="1659"/>
        <end position="1675"/>
    </location>
</feature>
<feature type="region of interest" description="Disordered" evidence="1">
    <location>
        <begin position="43"/>
        <end position="144"/>
    </location>
</feature>
<feature type="compositionally biased region" description="Polar residues" evidence="1">
    <location>
        <begin position="1929"/>
        <end position="1980"/>
    </location>
</feature>
<keyword evidence="2" id="KW-0732">Signal</keyword>
<feature type="compositionally biased region" description="Polar residues" evidence="1">
    <location>
        <begin position="1880"/>
        <end position="1899"/>
    </location>
</feature>
<accession>A0A131XPD4</accession>
<feature type="region of interest" description="Disordered" evidence="1">
    <location>
        <begin position="1690"/>
        <end position="1755"/>
    </location>
</feature>
<feature type="compositionally biased region" description="Polar residues" evidence="1">
    <location>
        <begin position="1229"/>
        <end position="1241"/>
    </location>
</feature>
<proteinExistence type="evidence at transcript level"/>
<feature type="compositionally biased region" description="Polar residues" evidence="1">
    <location>
        <begin position="1626"/>
        <end position="1638"/>
    </location>
</feature>
<dbReference type="EMBL" id="GEFH01001160">
    <property type="protein sequence ID" value="JAP67421.1"/>
    <property type="molecule type" value="mRNA"/>
</dbReference>
<feature type="region of interest" description="Disordered" evidence="1">
    <location>
        <begin position="358"/>
        <end position="385"/>
    </location>
</feature>
<feature type="compositionally biased region" description="Polar residues" evidence="1">
    <location>
        <begin position="122"/>
        <end position="144"/>
    </location>
</feature>
<feature type="compositionally biased region" description="Polar residues" evidence="1">
    <location>
        <begin position="213"/>
        <end position="222"/>
    </location>
</feature>